<gene>
    <name evidence="1" type="ORF">EBB45_01080</name>
</gene>
<evidence type="ECO:0000313" key="2">
    <source>
        <dbReference type="Proteomes" id="UP000274033"/>
    </source>
</evidence>
<comment type="caution">
    <text evidence="1">The sequence shown here is derived from an EMBL/GenBank/DDBJ whole genome shotgun (WGS) entry which is preliminary data.</text>
</comment>
<proteinExistence type="predicted"/>
<keyword evidence="2" id="KW-1185">Reference proteome</keyword>
<dbReference type="OrthoDB" id="2739337at2"/>
<dbReference type="Pfam" id="PF26325">
    <property type="entry name" value="YhjD"/>
    <property type="match status" value="1"/>
</dbReference>
<dbReference type="EMBL" id="RRCT01000001">
    <property type="protein sequence ID" value="RQW76173.1"/>
    <property type="molecule type" value="Genomic_DNA"/>
</dbReference>
<evidence type="ECO:0000313" key="1">
    <source>
        <dbReference type="EMBL" id="RQW76173.1"/>
    </source>
</evidence>
<dbReference type="Proteomes" id="UP000274033">
    <property type="component" value="Unassembled WGS sequence"/>
</dbReference>
<accession>A0A3N9UJI1</accession>
<dbReference type="AlphaFoldDB" id="A0A3N9UJI1"/>
<reference evidence="1 2" key="1">
    <citation type="journal article" date="2013" name="J. Microbiol.">
        <title>Lysinibacillus chungkukjangi sp. nov., isolated from Chungkukjang, Korean fermented soybean food.</title>
        <authorList>
            <person name="Kim S.J."/>
            <person name="Jang Y.H."/>
            <person name="Hamada M."/>
            <person name="Ahn J.H."/>
            <person name="Weon H.Y."/>
            <person name="Suzuki K."/>
            <person name="Whang K.S."/>
            <person name="Kwon S.W."/>
        </authorList>
    </citation>
    <scope>NUCLEOTIDE SEQUENCE [LARGE SCALE GENOMIC DNA]</scope>
    <source>
        <strain evidence="1 2">MCCC 1A12701</strain>
    </source>
</reference>
<organism evidence="1 2">
    <name type="scientific">Lysinibacillus composti</name>
    <dbReference type="NCBI Taxonomy" id="720633"/>
    <lineage>
        <taxon>Bacteria</taxon>
        <taxon>Bacillati</taxon>
        <taxon>Bacillota</taxon>
        <taxon>Bacilli</taxon>
        <taxon>Bacillales</taxon>
        <taxon>Bacillaceae</taxon>
        <taxon>Lysinibacillus</taxon>
    </lineage>
</organism>
<name>A0A3N9UJI1_9BACI</name>
<dbReference type="InterPro" id="IPR058600">
    <property type="entry name" value="YhjD-like"/>
</dbReference>
<sequence length="113" mass="13368">MNNDTSKLIHKQIILDLTKRTLERDKKKISGLKMQRAFSFWFDTKIKELHNELNLIKSQLSKLGIKIQAENKVDDLITEYVILERGSTYTLRYMNVALRNQCEDEVKQLLELK</sequence>
<dbReference type="RefSeq" id="WP_124761747.1">
    <property type="nucleotide sequence ID" value="NZ_JAFBDY010000001.1"/>
</dbReference>
<protein>
    <submittedName>
        <fullName evidence="1">Uncharacterized protein</fullName>
    </submittedName>
</protein>